<dbReference type="InterPro" id="IPR018313">
    <property type="entry name" value="SBP_3_CS"/>
</dbReference>
<evidence type="ECO:0000259" key="6">
    <source>
        <dbReference type="SMART" id="SM00079"/>
    </source>
</evidence>
<evidence type="ECO:0000259" key="5">
    <source>
        <dbReference type="SMART" id="SM00062"/>
    </source>
</evidence>
<comment type="similarity">
    <text evidence="2 4">Belongs to the bacterial solute-binding protein 3 family.</text>
</comment>
<evidence type="ECO:0000256" key="4">
    <source>
        <dbReference type="RuleBase" id="RU003744"/>
    </source>
</evidence>
<feature type="domain" description="Solute-binding protein family 3/N-terminal" evidence="5">
    <location>
        <begin position="45"/>
        <end position="269"/>
    </location>
</feature>
<protein>
    <submittedName>
        <fullName evidence="7">Amino acid ABC transporter</fullName>
    </submittedName>
</protein>
<evidence type="ECO:0000256" key="3">
    <source>
        <dbReference type="ARBA" id="ARBA00022729"/>
    </source>
</evidence>
<sequence>MKKSLIKKIMAVVIVGVIGIMAVGCSSKSTGEVKDKLTEIKESGKLVVGMSADYAPYEYHALIDGEDKIIGFDVDIAQAIADDIGVELELKEMNFDSLCEAVQLGKIDMTISGMTPKPDRKKAVDFSDIYYKAEQAFLIQASNKDTYKTLADLEGKKIGAQMGSIQAEIAEGIEGASVKLLSDVNTLILELKNGNIDALIIEAPVANLATTTNTDLVVGEEIIEDSEGGSAIGMPKDSPELVEQVNSTLKKLMDEGKIDEFVQKAVEQVKNQVE</sequence>
<dbReference type="EMBL" id="CYZX01000012">
    <property type="protein sequence ID" value="CUO63705.1"/>
    <property type="molecule type" value="Genomic_DNA"/>
</dbReference>
<organism evidence="7 8">
    <name type="scientific">Clostridium disporicum</name>
    <dbReference type="NCBI Taxonomy" id="84024"/>
    <lineage>
        <taxon>Bacteria</taxon>
        <taxon>Bacillati</taxon>
        <taxon>Bacillota</taxon>
        <taxon>Clostridia</taxon>
        <taxon>Eubacteriales</taxon>
        <taxon>Clostridiaceae</taxon>
        <taxon>Clostridium</taxon>
    </lineage>
</organism>
<keyword evidence="3" id="KW-0732">Signal</keyword>
<dbReference type="RefSeq" id="WP_055266042.1">
    <property type="nucleotide sequence ID" value="NZ_CABIXQ010000012.1"/>
</dbReference>
<dbReference type="GO" id="GO:0016020">
    <property type="term" value="C:membrane"/>
    <property type="evidence" value="ECO:0007669"/>
    <property type="project" value="InterPro"/>
</dbReference>
<dbReference type="Gene3D" id="3.40.190.10">
    <property type="entry name" value="Periplasmic binding protein-like II"/>
    <property type="match status" value="2"/>
</dbReference>
<evidence type="ECO:0000313" key="8">
    <source>
        <dbReference type="Proteomes" id="UP000095594"/>
    </source>
</evidence>
<dbReference type="PANTHER" id="PTHR35936:SF17">
    <property type="entry name" value="ARGININE-BINDING EXTRACELLULAR PROTEIN ARTP"/>
    <property type="match status" value="1"/>
</dbReference>
<dbReference type="SMART" id="SM00062">
    <property type="entry name" value="PBPb"/>
    <property type="match status" value="1"/>
</dbReference>
<dbReference type="GO" id="GO:0015276">
    <property type="term" value="F:ligand-gated monoatomic ion channel activity"/>
    <property type="evidence" value="ECO:0007669"/>
    <property type="project" value="InterPro"/>
</dbReference>
<gene>
    <name evidence="7" type="primary">artP</name>
    <name evidence="7" type="ORF">ERS852471_01935</name>
</gene>
<dbReference type="InterPro" id="IPR001320">
    <property type="entry name" value="Iontro_rcpt_C"/>
</dbReference>
<dbReference type="SMART" id="SM00079">
    <property type="entry name" value="PBPe"/>
    <property type="match status" value="1"/>
</dbReference>
<evidence type="ECO:0000256" key="2">
    <source>
        <dbReference type="ARBA" id="ARBA00010333"/>
    </source>
</evidence>
<dbReference type="OrthoDB" id="9774451at2"/>
<dbReference type="PANTHER" id="PTHR35936">
    <property type="entry name" value="MEMBRANE-BOUND LYTIC MUREIN TRANSGLYCOSYLASE F"/>
    <property type="match status" value="1"/>
</dbReference>
<dbReference type="SUPFAM" id="SSF53850">
    <property type="entry name" value="Periplasmic binding protein-like II"/>
    <property type="match status" value="1"/>
</dbReference>
<dbReference type="Pfam" id="PF00497">
    <property type="entry name" value="SBP_bac_3"/>
    <property type="match status" value="1"/>
</dbReference>
<name>A0A174GTA3_9CLOT</name>
<evidence type="ECO:0000256" key="1">
    <source>
        <dbReference type="ARBA" id="ARBA00004196"/>
    </source>
</evidence>
<evidence type="ECO:0000313" key="7">
    <source>
        <dbReference type="EMBL" id="CUO63705.1"/>
    </source>
</evidence>
<dbReference type="PROSITE" id="PS01039">
    <property type="entry name" value="SBP_BACTERIAL_3"/>
    <property type="match status" value="1"/>
</dbReference>
<reference evidence="7 8" key="1">
    <citation type="submission" date="2015-09" db="EMBL/GenBank/DDBJ databases">
        <authorList>
            <consortium name="Pathogen Informatics"/>
        </authorList>
    </citation>
    <scope>NUCLEOTIDE SEQUENCE [LARGE SCALE GENOMIC DNA]</scope>
    <source>
        <strain evidence="7 8">2789STDY5834856</strain>
    </source>
</reference>
<accession>A0A174GTA3</accession>
<dbReference type="PROSITE" id="PS51257">
    <property type="entry name" value="PROKAR_LIPOPROTEIN"/>
    <property type="match status" value="1"/>
</dbReference>
<comment type="subcellular location">
    <subcellularLocation>
        <location evidence="1">Cell envelope</location>
    </subcellularLocation>
</comment>
<proteinExistence type="inferred from homology"/>
<dbReference type="InterPro" id="IPR001638">
    <property type="entry name" value="Solute-binding_3/MltF_N"/>
</dbReference>
<dbReference type="AlphaFoldDB" id="A0A174GTA3"/>
<dbReference type="Proteomes" id="UP000095594">
    <property type="component" value="Unassembled WGS sequence"/>
</dbReference>
<dbReference type="GO" id="GO:0030313">
    <property type="term" value="C:cell envelope"/>
    <property type="evidence" value="ECO:0007669"/>
    <property type="project" value="UniProtKB-SubCell"/>
</dbReference>
<feature type="domain" description="Ionotropic glutamate receptor C-terminal" evidence="6">
    <location>
        <begin position="45"/>
        <end position="268"/>
    </location>
</feature>